<name>A0A1A3L2I4_MYCAS</name>
<dbReference type="RefSeq" id="WP_065137770.1">
    <property type="nucleotide sequence ID" value="NZ_LZLM01000002.1"/>
</dbReference>
<accession>A0A1A3L2I4</accession>
<evidence type="ECO:0000256" key="3">
    <source>
        <dbReference type="PIRSR" id="PIRSR001365-1"/>
    </source>
</evidence>
<dbReference type="AlphaFoldDB" id="A0A1A3L2I4"/>
<evidence type="ECO:0000256" key="2">
    <source>
        <dbReference type="PIRNR" id="PIRNR001365"/>
    </source>
</evidence>
<dbReference type="PANTHER" id="PTHR12128">
    <property type="entry name" value="DIHYDRODIPICOLINATE SYNTHASE"/>
    <property type="match status" value="1"/>
</dbReference>
<protein>
    <recommendedName>
        <fullName evidence="7">Dihydrodipicolinate synthase family protein</fullName>
    </recommendedName>
</protein>
<dbReference type="SMART" id="SM01130">
    <property type="entry name" value="DHDPS"/>
    <property type="match status" value="1"/>
</dbReference>
<feature type="active site" description="Schiff-base intermediate with substrate" evidence="3">
    <location>
        <position position="176"/>
    </location>
</feature>
<evidence type="ECO:0000256" key="1">
    <source>
        <dbReference type="ARBA" id="ARBA00023239"/>
    </source>
</evidence>
<evidence type="ECO:0000256" key="4">
    <source>
        <dbReference type="PIRSR" id="PIRSR001365-2"/>
    </source>
</evidence>
<comment type="similarity">
    <text evidence="2">Belongs to the DapA family.</text>
</comment>
<dbReference type="PRINTS" id="PR00146">
    <property type="entry name" value="DHPICSNTHASE"/>
</dbReference>
<proteinExistence type="inferred from homology"/>
<dbReference type="InterPro" id="IPR002220">
    <property type="entry name" value="DapA-like"/>
</dbReference>
<dbReference type="PIRSF" id="PIRSF001365">
    <property type="entry name" value="DHDPS"/>
    <property type="match status" value="1"/>
</dbReference>
<dbReference type="InterPro" id="IPR013785">
    <property type="entry name" value="Aldolase_TIM"/>
</dbReference>
<reference evidence="5 6" key="1">
    <citation type="submission" date="2016-06" db="EMBL/GenBank/DDBJ databases">
        <authorList>
            <person name="Kjaerup R.B."/>
            <person name="Dalgaard T.S."/>
            <person name="Juul-Madsen H.R."/>
        </authorList>
    </citation>
    <scope>NUCLEOTIDE SEQUENCE [LARGE SCALE GENOMIC DNA]</scope>
    <source>
        <strain evidence="5 6">1276495.2</strain>
    </source>
</reference>
<dbReference type="Pfam" id="PF00701">
    <property type="entry name" value="DHDPS"/>
    <property type="match status" value="1"/>
</dbReference>
<evidence type="ECO:0000313" key="5">
    <source>
        <dbReference type="EMBL" id="OBJ90914.1"/>
    </source>
</evidence>
<feature type="binding site" evidence="4">
    <location>
        <position position="58"/>
    </location>
    <ligand>
        <name>pyruvate</name>
        <dbReference type="ChEBI" id="CHEBI:15361"/>
    </ligand>
</feature>
<evidence type="ECO:0000313" key="6">
    <source>
        <dbReference type="Proteomes" id="UP000093925"/>
    </source>
</evidence>
<evidence type="ECO:0008006" key="7">
    <source>
        <dbReference type="Google" id="ProtNLM"/>
    </source>
</evidence>
<dbReference type="Proteomes" id="UP000093925">
    <property type="component" value="Unassembled WGS sequence"/>
</dbReference>
<keyword evidence="1 2" id="KW-0456">Lyase</keyword>
<dbReference type="GO" id="GO:0008840">
    <property type="term" value="F:4-hydroxy-tetrahydrodipicolinate synthase activity"/>
    <property type="evidence" value="ECO:0007669"/>
    <property type="project" value="TreeGrafter"/>
</dbReference>
<organism evidence="5 6">
    <name type="scientific">Mycobacterium asiaticum</name>
    <dbReference type="NCBI Taxonomy" id="1790"/>
    <lineage>
        <taxon>Bacteria</taxon>
        <taxon>Bacillati</taxon>
        <taxon>Actinomycetota</taxon>
        <taxon>Actinomycetes</taxon>
        <taxon>Mycobacteriales</taxon>
        <taxon>Mycobacteriaceae</taxon>
        <taxon>Mycobacterium</taxon>
    </lineage>
</organism>
<comment type="caution">
    <text evidence="5">The sequence shown here is derived from an EMBL/GenBank/DDBJ whole genome shotgun (WGS) entry which is preliminary data.</text>
</comment>
<dbReference type="SUPFAM" id="SSF51569">
    <property type="entry name" value="Aldolase"/>
    <property type="match status" value="1"/>
</dbReference>
<dbReference type="EMBL" id="LZLM01000002">
    <property type="protein sequence ID" value="OBJ90914.1"/>
    <property type="molecule type" value="Genomic_DNA"/>
</dbReference>
<feature type="active site" description="Proton donor/acceptor" evidence="3">
    <location>
        <position position="147"/>
    </location>
</feature>
<sequence>MLTAADFRGRVLALPPTPMRADVDPLGPESTVDLDEACRLAEQLIRDGVGLIGLCGTTGEGATTTWAERVQLYDAVNQTSAGRVPVLAGTTALGTKEVVEQMRVVRQLGLTGAFVGLPLWQTPTLDNAVGFHADLAEAVPDLPLLVYANRFFFKFEYPIEFWRGVAQRCPTVVACKTSFPLTEELLAVAGEQVAFLNGEGGMLTAAYKAFPDYRHGCWATSAAMGPQPWVAAMAAAAAGDRDRAIELLEAIDTVPLSIPDFSLFAQYNLQFEKARIDAAGYTRCGPPRPPYTDLPKAWRDAALANAAAWRKLCEVTETAERKGPVHA</sequence>
<dbReference type="PANTHER" id="PTHR12128:SF51">
    <property type="entry name" value="BLL4205 PROTEIN"/>
    <property type="match status" value="1"/>
</dbReference>
<gene>
    <name evidence="5" type="ORF">A5640_02150</name>
</gene>
<dbReference type="Gene3D" id="3.20.20.70">
    <property type="entry name" value="Aldolase class I"/>
    <property type="match status" value="1"/>
</dbReference>